<dbReference type="AlphaFoldDB" id="F0YPP4"/>
<feature type="region of interest" description="Disordered" evidence="1">
    <location>
        <begin position="269"/>
        <end position="304"/>
    </location>
</feature>
<dbReference type="OrthoDB" id="535035at2759"/>
<evidence type="ECO:0000313" key="2">
    <source>
        <dbReference type="EMBL" id="EGB02915.1"/>
    </source>
</evidence>
<dbReference type="KEGG" id="aaf:AURANDRAFT_68452"/>
<feature type="non-terminal residue" evidence="2">
    <location>
        <position position="765"/>
    </location>
</feature>
<keyword evidence="3" id="KW-1185">Reference proteome</keyword>
<dbReference type="GeneID" id="20226811"/>
<reference evidence="2 3" key="1">
    <citation type="journal article" date="2011" name="Proc. Natl. Acad. Sci. U.S.A.">
        <title>Niche of harmful alga Aureococcus anophagefferens revealed through ecogenomics.</title>
        <authorList>
            <person name="Gobler C.J."/>
            <person name="Berry D.L."/>
            <person name="Dyhrman S.T."/>
            <person name="Wilhelm S.W."/>
            <person name="Salamov A."/>
            <person name="Lobanov A.V."/>
            <person name="Zhang Y."/>
            <person name="Collier J.L."/>
            <person name="Wurch L.L."/>
            <person name="Kustka A.B."/>
            <person name="Dill B.D."/>
            <person name="Shah M."/>
            <person name="VerBerkmoes N.C."/>
            <person name="Kuo A."/>
            <person name="Terry A."/>
            <person name="Pangilinan J."/>
            <person name="Lindquist E.A."/>
            <person name="Lucas S."/>
            <person name="Paulsen I.T."/>
            <person name="Hattenrath-Lehmann T.K."/>
            <person name="Talmage S.C."/>
            <person name="Walker E.A."/>
            <person name="Koch F."/>
            <person name="Burson A.M."/>
            <person name="Marcoval M.A."/>
            <person name="Tang Y.Z."/>
            <person name="Lecleir G.R."/>
            <person name="Coyne K.J."/>
            <person name="Berg G.M."/>
            <person name="Bertrand E.M."/>
            <person name="Saito M.A."/>
            <person name="Gladyshev V.N."/>
            <person name="Grigoriev I.V."/>
        </authorList>
    </citation>
    <scope>NUCLEOTIDE SEQUENCE [LARGE SCALE GENOMIC DNA]</scope>
    <source>
        <strain evidence="3">CCMP 1984</strain>
    </source>
</reference>
<organism evidence="3">
    <name type="scientific">Aureococcus anophagefferens</name>
    <name type="common">Harmful bloom alga</name>
    <dbReference type="NCBI Taxonomy" id="44056"/>
    <lineage>
        <taxon>Eukaryota</taxon>
        <taxon>Sar</taxon>
        <taxon>Stramenopiles</taxon>
        <taxon>Ochrophyta</taxon>
        <taxon>Pelagophyceae</taxon>
        <taxon>Pelagomonadales</taxon>
        <taxon>Pelagomonadaceae</taxon>
        <taxon>Aureococcus</taxon>
    </lineage>
</organism>
<accession>F0YPP4</accession>
<sequence>MRSVTNTAIGVVGSGHRLLFHAHSEVANEALVRRKLWALSRRVTTPLLLEHAWPVHGHHGTQQLGIMPRVHHRINLFKIGHLPQFELSANRRGTSVTQTTAMSMMQTTHTAPGKCFFDTFGKGITNELVETKNKYAKLLKQKRHWNNEKYKAILSDADKSLKFFKITHFRDVIVENNKLDASKFTFADPPTATAAVPSGATPSDADLKIAGNLIIPTILNALADQRTLFETTTKEIDGKLANLASRISQLTTALSHVTDTVDQIAAHTGTATIQSRTPPTTPIASNDEGQPEEKDEDYDPEEENFDDMLSPRDDQQFFSEPTAQVAMLYPPTVLQESPVVPDQDLALPGRPNLAVPPHDHYKYIDHRATMMGECKEYRLTLLSVSLSESLYLYISMTILPSFPFPLLYNQLLSYDCATVSNFRITTALKFSKSRGNIPNVILSDILVRKNALNDVCDNLDLFGIPFSNVISNFHCIGPSDASGSDRVFALIPKNGFASVIDRLTFSAGGIALDSGFSGYNVVSTMKENIEKSAAKYMSDDKVLNQSILESIDETGTYEAANFGQQKQLILANFLGFSGCEPTFLDLNRLPEVFLTIQVTSPSVLPVQYEGAVLGGAAVNANPNFSGNGCSYTIDNIFFTIEVISIGNGLYDALTSRLLEEKGSLDVPYKNFNTFTTDQSSAGGSIRGSVSTMSLDKVFAFQRNSGEKKAGGSPYEQYYIQQAPVPAVGNTTFGFTNAGLQDWFFQINNAPYPLYKPDTVDAYAYA</sequence>
<dbReference type="Proteomes" id="UP000002729">
    <property type="component" value="Unassembled WGS sequence"/>
</dbReference>
<protein>
    <submittedName>
        <fullName evidence="2">Uncharacterized protein</fullName>
    </submittedName>
</protein>
<feature type="compositionally biased region" description="Polar residues" evidence="1">
    <location>
        <begin position="269"/>
        <end position="288"/>
    </location>
</feature>
<dbReference type="EMBL" id="GL833256">
    <property type="protein sequence ID" value="EGB02915.1"/>
    <property type="molecule type" value="Genomic_DNA"/>
</dbReference>
<evidence type="ECO:0000256" key="1">
    <source>
        <dbReference type="SAM" id="MobiDB-lite"/>
    </source>
</evidence>
<dbReference type="InParanoid" id="F0YPP4"/>
<evidence type="ECO:0000313" key="3">
    <source>
        <dbReference type="Proteomes" id="UP000002729"/>
    </source>
</evidence>
<proteinExistence type="predicted"/>
<gene>
    <name evidence="2" type="ORF">AURANDRAFT_68452</name>
</gene>
<feature type="compositionally biased region" description="Acidic residues" evidence="1">
    <location>
        <begin position="289"/>
        <end position="304"/>
    </location>
</feature>
<name>F0YPP4_AURAN</name>
<dbReference type="RefSeq" id="XP_009042389.1">
    <property type="nucleotide sequence ID" value="XM_009044141.1"/>
</dbReference>